<dbReference type="Gene3D" id="3.40.50.1360">
    <property type="match status" value="1"/>
</dbReference>
<evidence type="ECO:0000259" key="7">
    <source>
        <dbReference type="PROSITE" id="PS51000"/>
    </source>
</evidence>
<evidence type="ECO:0000256" key="1">
    <source>
        <dbReference type="ARBA" id="ARBA00021390"/>
    </source>
</evidence>
<dbReference type="Gene3D" id="1.10.10.10">
    <property type="entry name" value="Winged helix-like DNA-binding domain superfamily/Winged helix DNA-binding domain"/>
    <property type="match status" value="1"/>
</dbReference>
<dbReference type="RefSeq" id="WP_121807804.1">
    <property type="nucleotide sequence ID" value="NZ_RDBE01000010.1"/>
</dbReference>
<keyword evidence="3" id="KW-0805">Transcription regulation</keyword>
<dbReference type="Pfam" id="PF08220">
    <property type="entry name" value="HTH_DeoR"/>
    <property type="match status" value="1"/>
</dbReference>
<dbReference type="SUPFAM" id="SSF46785">
    <property type="entry name" value="Winged helix' DNA-binding domain"/>
    <property type="match status" value="1"/>
</dbReference>
<dbReference type="InterPro" id="IPR037171">
    <property type="entry name" value="NagB/RpiA_transferase-like"/>
</dbReference>
<keyword evidence="4" id="KW-0238">DNA-binding</keyword>
<name>A0A3L8NZU6_9ACTN</name>
<evidence type="ECO:0000256" key="3">
    <source>
        <dbReference type="ARBA" id="ARBA00023015"/>
    </source>
</evidence>
<keyword evidence="2" id="KW-0678">Repressor</keyword>
<dbReference type="PRINTS" id="PR00037">
    <property type="entry name" value="HTHLACR"/>
</dbReference>
<keyword evidence="5" id="KW-0804">Transcription</keyword>
<gene>
    <name evidence="8" type="ORF">D9V37_19875</name>
</gene>
<dbReference type="Proteomes" id="UP000281708">
    <property type="component" value="Unassembled WGS sequence"/>
</dbReference>
<sequence>MITRERQNRIVRALRSDGAASVRQLAADLAVSESTIRRDLEVLDRNGELTRTYGGAVVHRPGTTVEEHGLGVAEGRFADDVDVDLKRRVAAAAAARIADGQVVVLDIGTTTPLVARELRGRDVTVVTTNLAVLHELENDESVRLILLGGVLRRNYRSLVGSMAVQGLAEVSADVVMLSCTGVRPNGHVVDNMAVEAPIKRAMIAASQQIVLLATERKFPGTGALRLCSVADVDAVVTTEGAPAATLDIARQAGGEVVVA</sequence>
<evidence type="ECO:0000256" key="5">
    <source>
        <dbReference type="ARBA" id="ARBA00023163"/>
    </source>
</evidence>
<dbReference type="EMBL" id="RDBE01000010">
    <property type="protein sequence ID" value="RLV48301.1"/>
    <property type="molecule type" value="Genomic_DNA"/>
</dbReference>
<dbReference type="InterPro" id="IPR036388">
    <property type="entry name" value="WH-like_DNA-bd_sf"/>
</dbReference>
<comment type="caution">
    <text evidence="8">The sequence shown here is derived from an EMBL/GenBank/DDBJ whole genome shotgun (WGS) entry which is preliminary data.</text>
</comment>
<dbReference type="PROSITE" id="PS51000">
    <property type="entry name" value="HTH_DEOR_2"/>
    <property type="match status" value="1"/>
</dbReference>
<accession>A0A3L8NZU6</accession>
<dbReference type="SMART" id="SM01134">
    <property type="entry name" value="DeoRC"/>
    <property type="match status" value="1"/>
</dbReference>
<dbReference type="PANTHER" id="PTHR30363:SF4">
    <property type="entry name" value="GLYCEROL-3-PHOSPHATE REGULON REPRESSOR"/>
    <property type="match status" value="1"/>
</dbReference>
<dbReference type="AlphaFoldDB" id="A0A3L8NZU6"/>
<feature type="domain" description="HTH deoR-type" evidence="7">
    <location>
        <begin position="3"/>
        <end position="58"/>
    </location>
</feature>
<dbReference type="PROSITE" id="PS00894">
    <property type="entry name" value="HTH_DEOR_1"/>
    <property type="match status" value="1"/>
</dbReference>
<dbReference type="InterPro" id="IPR014036">
    <property type="entry name" value="DeoR-like_C"/>
</dbReference>
<reference evidence="8 9" key="1">
    <citation type="submission" date="2018-10" db="EMBL/GenBank/DDBJ databases">
        <title>Marmoricola sp. 4Q3S-7 whole genome shotgun sequence.</title>
        <authorList>
            <person name="Li F."/>
        </authorList>
    </citation>
    <scope>NUCLEOTIDE SEQUENCE [LARGE SCALE GENOMIC DNA]</scope>
    <source>
        <strain evidence="8 9">4Q3S-7</strain>
    </source>
</reference>
<dbReference type="InterPro" id="IPR001034">
    <property type="entry name" value="DeoR_HTH"/>
</dbReference>
<comment type="function">
    <text evidence="6">Repressor of the lactose catabolism operon. Galactose-6-phosphate is the inducer.</text>
</comment>
<evidence type="ECO:0000313" key="8">
    <source>
        <dbReference type="EMBL" id="RLV48301.1"/>
    </source>
</evidence>
<dbReference type="InterPro" id="IPR050313">
    <property type="entry name" value="Carb_Metab_HTH_regulators"/>
</dbReference>
<organism evidence="8 9">
    <name type="scientific">Nocardioides mangrovicus</name>
    <dbReference type="NCBI Taxonomy" id="2478913"/>
    <lineage>
        <taxon>Bacteria</taxon>
        <taxon>Bacillati</taxon>
        <taxon>Actinomycetota</taxon>
        <taxon>Actinomycetes</taxon>
        <taxon>Propionibacteriales</taxon>
        <taxon>Nocardioidaceae</taxon>
        <taxon>Nocardioides</taxon>
    </lineage>
</organism>
<protein>
    <recommendedName>
        <fullName evidence="1">Lactose phosphotransferase system repressor</fullName>
    </recommendedName>
</protein>
<dbReference type="GO" id="GO:0003677">
    <property type="term" value="F:DNA binding"/>
    <property type="evidence" value="ECO:0007669"/>
    <property type="project" value="UniProtKB-KW"/>
</dbReference>
<dbReference type="OrthoDB" id="7688673at2"/>
<dbReference type="SUPFAM" id="SSF100950">
    <property type="entry name" value="NagB/RpiA/CoA transferase-like"/>
    <property type="match status" value="1"/>
</dbReference>
<proteinExistence type="predicted"/>
<dbReference type="PANTHER" id="PTHR30363">
    <property type="entry name" value="HTH-TYPE TRANSCRIPTIONAL REGULATOR SRLR-RELATED"/>
    <property type="match status" value="1"/>
</dbReference>
<dbReference type="InterPro" id="IPR018356">
    <property type="entry name" value="Tscrpt_reg_HTH_DeoR_CS"/>
</dbReference>
<dbReference type="Pfam" id="PF00455">
    <property type="entry name" value="DeoRC"/>
    <property type="match status" value="1"/>
</dbReference>
<dbReference type="InterPro" id="IPR036390">
    <property type="entry name" value="WH_DNA-bd_sf"/>
</dbReference>
<dbReference type="SMART" id="SM00420">
    <property type="entry name" value="HTH_DEOR"/>
    <property type="match status" value="1"/>
</dbReference>
<evidence type="ECO:0000256" key="4">
    <source>
        <dbReference type="ARBA" id="ARBA00023125"/>
    </source>
</evidence>
<keyword evidence="9" id="KW-1185">Reference proteome</keyword>
<evidence type="ECO:0000256" key="2">
    <source>
        <dbReference type="ARBA" id="ARBA00022491"/>
    </source>
</evidence>
<dbReference type="GO" id="GO:0003700">
    <property type="term" value="F:DNA-binding transcription factor activity"/>
    <property type="evidence" value="ECO:0007669"/>
    <property type="project" value="InterPro"/>
</dbReference>
<evidence type="ECO:0000256" key="6">
    <source>
        <dbReference type="ARBA" id="ARBA00024937"/>
    </source>
</evidence>
<evidence type="ECO:0000313" key="9">
    <source>
        <dbReference type="Proteomes" id="UP000281708"/>
    </source>
</evidence>